<gene>
    <name evidence="1" type="ORF">F9C29_32570</name>
</gene>
<feature type="non-terminal residue" evidence="1">
    <location>
        <position position="1"/>
    </location>
</feature>
<evidence type="ECO:0000313" key="1">
    <source>
        <dbReference type="EMBL" id="KAB2442331.1"/>
    </source>
</evidence>
<sequence length="83" mass="8955">HEPMLLDLTGEILLNHPRSEGPASSMLSAARALLVASPDRFSAAQLTPLTGSGLSPEKAINLLTRDAFYGWLDRLRVALGKEE</sequence>
<comment type="caution">
    <text evidence="1">The sequence shown here is derived from an EMBL/GenBank/DDBJ whole genome shotgun (WGS) entry which is preliminary data.</text>
</comment>
<reference evidence="1 2" key="1">
    <citation type="submission" date="2019-09" db="EMBL/GenBank/DDBJ databases">
        <title>Reversal of blaTEM antimicrobial resistance by CRISPR-Cas9 in clinical E. coli and other Enterobacteriaceae strains.</title>
        <authorList>
            <person name="Tagliaferri T."/>
            <person name="Guimaraes N."/>
            <person name="Pereira M."/>
            <person name="Felicori L."/>
            <person name="Horz H.-P."/>
            <person name="Santos S."/>
            <person name="Mendes T."/>
        </authorList>
    </citation>
    <scope>NUCLEOTIDE SEQUENCE [LARGE SCALE GENOMIC DNA]</scope>
    <source>
        <strain evidence="1 2">E2_blaTEM_MG</strain>
    </source>
</reference>
<organism evidence="1 2">
    <name type="scientific">Enterobacter hormaechei</name>
    <dbReference type="NCBI Taxonomy" id="158836"/>
    <lineage>
        <taxon>Bacteria</taxon>
        <taxon>Pseudomonadati</taxon>
        <taxon>Pseudomonadota</taxon>
        <taxon>Gammaproteobacteria</taxon>
        <taxon>Enterobacterales</taxon>
        <taxon>Enterobacteriaceae</taxon>
        <taxon>Enterobacter</taxon>
        <taxon>Enterobacter cloacae complex</taxon>
    </lineage>
</organism>
<dbReference type="Proteomes" id="UP000476281">
    <property type="component" value="Unassembled WGS sequence"/>
</dbReference>
<name>A0A6L3X7C2_9ENTR</name>
<proteinExistence type="predicted"/>
<evidence type="ECO:0000313" key="2">
    <source>
        <dbReference type="Proteomes" id="UP000476281"/>
    </source>
</evidence>
<dbReference type="EMBL" id="WBSZ01002290">
    <property type="protein sequence ID" value="KAB2442331.1"/>
    <property type="molecule type" value="Genomic_DNA"/>
</dbReference>
<dbReference type="AlphaFoldDB" id="A0A6L3X7C2"/>
<protein>
    <submittedName>
        <fullName evidence="1">CMD domain-containing protein</fullName>
    </submittedName>
</protein>
<accession>A0A6L3X7C2</accession>